<reference evidence="6" key="2">
    <citation type="submission" date="2019-07" db="EMBL/GenBank/DDBJ databases">
        <authorList>
            <person name="Seetharam A."/>
            <person name="Woodhouse M."/>
            <person name="Cannon E."/>
        </authorList>
    </citation>
    <scope>NUCLEOTIDE SEQUENCE [LARGE SCALE GENOMIC DNA]</scope>
    <source>
        <strain evidence="6">cv. B73</strain>
    </source>
</reference>
<dbReference type="PANTHER" id="PTHR18868:SF29">
    <property type="match status" value="1"/>
</dbReference>
<dbReference type="PANTHER" id="PTHR18868">
    <property type="entry name" value="OS07G0665300 PROTEIN-RELATED"/>
    <property type="match status" value="1"/>
</dbReference>
<name>A0A804M7P4_MAIZE</name>
<dbReference type="InterPro" id="IPR011011">
    <property type="entry name" value="Znf_FYVE_PHD"/>
</dbReference>
<reference evidence="6" key="3">
    <citation type="submission" date="2021-05" db="UniProtKB">
        <authorList>
            <consortium name="EnsemblPlants"/>
        </authorList>
    </citation>
    <scope>IDENTIFICATION</scope>
    <source>
        <strain evidence="6">cv. B73</strain>
    </source>
</reference>
<dbReference type="InterPro" id="IPR000306">
    <property type="entry name" value="Znf_FYVE"/>
</dbReference>
<dbReference type="GO" id="GO:0008270">
    <property type="term" value="F:zinc ion binding"/>
    <property type="evidence" value="ECO:0007669"/>
    <property type="project" value="UniProtKB-KW"/>
</dbReference>
<dbReference type="EnsemblPlants" id="Zm00001eb065030_T002">
    <property type="protein sequence ID" value="Zm00001eb065030_P002"/>
    <property type="gene ID" value="Zm00001eb065030"/>
</dbReference>
<accession>A0A804M7P4</accession>
<dbReference type="SMART" id="SM00064">
    <property type="entry name" value="FYVE"/>
    <property type="match status" value="1"/>
</dbReference>
<reference evidence="7" key="1">
    <citation type="submission" date="2015-12" db="EMBL/GenBank/DDBJ databases">
        <title>Update maize B73 reference genome by single molecule sequencing technologies.</title>
        <authorList>
            <consortium name="Maize Genome Sequencing Project"/>
            <person name="Ware D."/>
        </authorList>
    </citation>
    <scope>NUCLEOTIDE SEQUENCE [LARGE SCALE GENOMIC DNA]</scope>
    <source>
        <strain evidence="7">cv. B73</strain>
    </source>
</reference>
<sequence length="275" mass="30387">MCLTSASLVRAFHGKTNEQYYELKIKVRCEGNEVYKGFLAEYDLDHNFVVVNIDAFLGVHVGSSQCVLESVLRGAAYVVGRGVSGDLISRSVELGCDLSVSKHGQDLESKTSEAWEGGIVFSLNGESVGMNLFLVMGRTIFLPWGTIFEHLRHFGKSWQRSQMRLPRNATPALLILALSIAGETALNPRPGDSVKQLLPQHQHHCRNCGEIFCDKCSQGRIALTAEDNAPLVRVCDRCMTEVTQRLSIAKDVANRSATVQSHEDLARKLKGKSRL</sequence>
<dbReference type="PROSITE" id="PS50178">
    <property type="entry name" value="ZF_FYVE"/>
    <property type="match status" value="1"/>
</dbReference>
<proteinExistence type="predicted"/>
<dbReference type="AlphaFoldDB" id="A0A804M7P4"/>
<evidence type="ECO:0000259" key="5">
    <source>
        <dbReference type="PROSITE" id="PS50178"/>
    </source>
</evidence>
<keyword evidence="2 4" id="KW-0863">Zinc-finger</keyword>
<keyword evidence="1" id="KW-0479">Metal-binding</keyword>
<organism evidence="6 7">
    <name type="scientific">Zea mays</name>
    <name type="common">Maize</name>
    <dbReference type="NCBI Taxonomy" id="4577"/>
    <lineage>
        <taxon>Eukaryota</taxon>
        <taxon>Viridiplantae</taxon>
        <taxon>Streptophyta</taxon>
        <taxon>Embryophyta</taxon>
        <taxon>Tracheophyta</taxon>
        <taxon>Spermatophyta</taxon>
        <taxon>Magnoliopsida</taxon>
        <taxon>Liliopsida</taxon>
        <taxon>Poales</taxon>
        <taxon>Poaceae</taxon>
        <taxon>PACMAD clade</taxon>
        <taxon>Panicoideae</taxon>
        <taxon>Andropogonodae</taxon>
        <taxon>Andropogoneae</taxon>
        <taxon>Tripsacinae</taxon>
        <taxon>Zea</taxon>
    </lineage>
</organism>
<dbReference type="SUPFAM" id="SSF57903">
    <property type="entry name" value="FYVE/PHD zinc finger"/>
    <property type="match status" value="1"/>
</dbReference>
<feature type="domain" description="FYVE-type" evidence="5">
    <location>
        <begin position="202"/>
        <end position="243"/>
    </location>
</feature>
<evidence type="ECO:0000256" key="4">
    <source>
        <dbReference type="PROSITE-ProRule" id="PRU00091"/>
    </source>
</evidence>
<keyword evidence="3" id="KW-0862">Zinc</keyword>
<keyword evidence="7" id="KW-1185">Reference proteome</keyword>
<evidence type="ECO:0000313" key="6">
    <source>
        <dbReference type="EnsemblPlants" id="Zm00001eb065030_P002"/>
    </source>
</evidence>
<dbReference type="Gramene" id="Zm00001eb065030_T002">
    <property type="protein sequence ID" value="Zm00001eb065030_P002"/>
    <property type="gene ID" value="Zm00001eb065030"/>
</dbReference>
<evidence type="ECO:0000256" key="3">
    <source>
        <dbReference type="ARBA" id="ARBA00022833"/>
    </source>
</evidence>
<dbReference type="InterPro" id="IPR013083">
    <property type="entry name" value="Znf_RING/FYVE/PHD"/>
</dbReference>
<protein>
    <recommendedName>
        <fullName evidence="5">FYVE-type domain-containing protein</fullName>
    </recommendedName>
</protein>
<dbReference type="FunCoup" id="A0A804M7P4">
    <property type="interactions" value="96"/>
</dbReference>
<dbReference type="Proteomes" id="UP000007305">
    <property type="component" value="Chromosome 1"/>
</dbReference>
<dbReference type="Gene3D" id="3.30.40.10">
    <property type="entry name" value="Zinc/RING finger domain, C3HC4 (zinc finger)"/>
    <property type="match status" value="1"/>
</dbReference>
<dbReference type="InParanoid" id="A0A804M7P4"/>
<evidence type="ECO:0000256" key="2">
    <source>
        <dbReference type="ARBA" id="ARBA00022771"/>
    </source>
</evidence>
<evidence type="ECO:0000256" key="1">
    <source>
        <dbReference type="ARBA" id="ARBA00022723"/>
    </source>
</evidence>
<dbReference type="Pfam" id="PF01363">
    <property type="entry name" value="FYVE"/>
    <property type="match status" value="1"/>
</dbReference>
<evidence type="ECO:0000313" key="7">
    <source>
        <dbReference type="Proteomes" id="UP000007305"/>
    </source>
</evidence>
<dbReference type="InterPro" id="IPR017455">
    <property type="entry name" value="Znf_FYVE-rel"/>
</dbReference>